<reference evidence="2 3" key="1">
    <citation type="journal article" date="2023" name="Plants (Basel)">
        <title>Bridging the Gap: Combining Genomics and Transcriptomics Approaches to Understand Stylosanthes scabra, an Orphan Legume from the Brazilian Caatinga.</title>
        <authorList>
            <person name="Ferreira-Neto J.R.C."/>
            <person name="da Silva M.D."/>
            <person name="Binneck E."/>
            <person name="de Melo N.F."/>
            <person name="da Silva R.H."/>
            <person name="de Melo A.L.T.M."/>
            <person name="Pandolfi V."/>
            <person name="Bustamante F.O."/>
            <person name="Brasileiro-Vidal A.C."/>
            <person name="Benko-Iseppon A.M."/>
        </authorList>
    </citation>
    <scope>NUCLEOTIDE SEQUENCE [LARGE SCALE GENOMIC DNA]</scope>
    <source>
        <tissue evidence="2">Leaves</tissue>
    </source>
</reference>
<evidence type="ECO:0000256" key="1">
    <source>
        <dbReference type="SAM" id="MobiDB-lite"/>
    </source>
</evidence>
<dbReference type="Proteomes" id="UP001341840">
    <property type="component" value="Unassembled WGS sequence"/>
</dbReference>
<name>A0ABU6RN89_9FABA</name>
<comment type="caution">
    <text evidence="2">The sequence shown here is derived from an EMBL/GenBank/DDBJ whole genome shotgun (WGS) entry which is preliminary data.</text>
</comment>
<dbReference type="EMBL" id="JASCZI010030921">
    <property type="protein sequence ID" value="MED6125354.1"/>
    <property type="molecule type" value="Genomic_DNA"/>
</dbReference>
<evidence type="ECO:0000313" key="2">
    <source>
        <dbReference type="EMBL" id="MED6125354.1"/>
    </source>
</evidence>
<accession>A0ABU6RN89</accession>
<sequence>MQTKRTLSFVIYSPVSNLAYLDVDNSDSFENYKTDKERRFALLRLRKNKSINVDPESGTVPKRSNIQETQEISHIESERVVFSNNVSSDTLQPPVPYGEFDSQADKCNISIHPNIMNAKHLVESGNENQLGSNNELSKVGKRYGL</sequence>
<proteinExistence type="predicted"/>
<evidence type="ECO:0000313" key="3">
    <source>
        <dbReference type="Proteomes" id="UP001341840"/>
    </source>
</evidence>
<feature type="region of interest" description="Disordered" evidence="1">
    <location>
        <begin position="126"/>
        <end position="145"/>
    </location>
</feature>
<gene>
    <name evidence="2" type="ORF">PIB30_067753</name>
</gene>
<keyword evidence="3" id="KW-1185">Reference proteome</keyword>
<protein>
    <submittedName>
        <fullName evidence="2">Uncharacterized protein</fullName>
    </submittedName>
</protein>
<organism evidence="2 3">
    <name type="scientific">Stylosanthes scabra</name>
    <dbReference type="NCBI Taxonomy" id="79078"/>
    <lineage>
        <taxon>Eukaryota</taxon>
        <taxon>Viridiplantae</taxon>
        <taxon>Streptophyta</taxon>
        <taxon>Embryophyta</taxon>
        <taxon>Tracheophyta</taxon>
        <taxon>Spermatophyta</taxon>
        <taxon>Magnoliopsida</taxon>
        <taxon>eudicotyledons</taxon>
        <taxon>Gunneridae</taxon>
        <taxon>Pentapetalae</taxon>
        <taxon>rosids</taxon>
        <taxon>fabids</taxon>
        <taxon>Fabales</taxon>
        <taxon>Fabaceae</taxon>
        <taxon>Papilionoideae</taxon>
        <taxon>50 kb inversion clade</taxon>
        <taxon>dalbergioids sensu lato</taxon>
        <taxon>Dalbergieae</taxon>
        <taxon>Pterocarpus clade</taxon>
        <taxon>Stylosanthes</taxon>
    </lineage>
</organism>
<feature type="compositionally biased region" description="Polar residues" evidence="1">
    <location>
        <begin position="126"/>
        <end position="136"/>
    </location>
</feature>